<evidence type="ECO:0000256" key="1">
    <source>
        <dbReference type="ARBA" id="ARBA00023172"/>
    </source>
</evidence>
<dbReference type="InterPro" id="IPR013762">
    <property type="entry name" value="Integrase-like_cat_sf"/>
</dbReference>
<dbReference type="PANTHER" id="PTHR30349:SF64">
    <property type="entry name" value="PROPHAGE INTEGRASE INTD-RELATED"/>
    <property type="match status" value="1"/>
</dbReference>
<dbReference type="GO" id="GO:0015074">
    <property type="term" value="P:DNA integration"/>
    <property type="evidence" value="ECO:0007669"/>
    <property type="project" value="InterPro"/>
</dbReference>
<dbReference type="OrthoDB" id="1863109at2"/>
<dbReference type="InterPro" id="IPR011010">
    <property type="entry name" value="DNA_brk_join_enz"/>
</dbReference>
<dbReference type="AlphaFoldDB" id="A0A2N9LYS2"/>
<dbReference type="PROSITE" id="PS51898">
    <property type="entry name" value="TYR_RECOMBINASE"/>
    <property type="match status" value="1"/>
</dbReference>
<dbReference type="InterPro" id="IPR050090">
    <property type="entry name" value="Tyrosine_recombinase_XerCD"/>
</dbReference>
<sequence length="385" mass="44470">MAFTVWRRHNRDVCDSTNRYEPRCGCPLHVQFVWKGAPGVFEGKKLTYQNKWSLETRSWSEAQSKVKDLEKRLKDFAEGKVVPKGMTVEAALHDWYEFREQNEMGNTKAKLMGGKLEEYCEKNNILLLTALTTDRVIKWRMTLPFRSGDSSSLSIHWSVISGFFSWAAEMGYIEKSPIPNPKTNPQFRIRYVKAEVKPPTKKQVEKILATATGQVRLLCQLMRETAMALVDAMKYAMSQEDAEKYGLSKPERRPVVQGKVIRGNRTKTNERFRVRISESLAKQLEALGEPAFPGTYTQWRERVNKVIKDAGVKTTPHGFRHYRITEWLSAGVYVDDVADMVGTSSNEIRKTYRHWIKEAEDRLDEVQREAWLKMGLDENGNEIVH</sequence>
<dbReference type="PANTHER" id="PTHR30349">
    <property type="entry name" value="PHAGE INTEGRASE-RELATED"/>
    <property type="match status" value="1"/>
</dbReference>
<protein>
    <recommendedName>
        <fullName evidence="2">Tyr recombinase domain-containing protein</fullName>
    </recommendedName>
</protein>
<evidence type="ECO:0000259" key="2">
    <source>
        <dbReference type="PROSITE" id="PS51898"/>
    </source>
</evidence>
<accession>A0A2N9LYS2</accession>
<dbReference type="EMBL" id="OKRB01000125">
    <property type="protein sequence ID" value="SPE28378.1"/>
    <property type="molecule type" value="Genomic_DNA"/>
</dbReference>
<feature type="domain" description="Tyr recombinase" evidence="2">
    <location>
        <begin position="194"/>
        <end position="368"/>
    </location>
</feature>
<dbReference type="GO" id="GO:0003677">
    <property type="term" value="F:DNA binding"/>
    <property type="evidence" value="ECO:0007669"/>
    <property type="project" value="InterPro"/>
</dbReference>
<evidence type="ECO:0000313" key="4">
    <source>
        <dbReference type="Proteomes" id="UP000239735"/>
    </source>
</evidence>
<proteinExistence type="predicted"/>
<keyword evidence="1" id="KW-0233">DNA recombination</keyword>
<dbReference type="SUPFAM" id="SSF56349">
    <property type="entry name" value="DNA breaking-rejoining enzymes"/>
    <property type="match status" value="1"/>
</dbReference>
<gene>
    <name evidence="3" type="ORF">SBA5_650016</name>
</gene>
<reference evidence="4" key="1">
    <citation type="submission" date="2018-02" db="EMBL/GenBank/DDBJ databases">
        <authorList>
            <person name="Hausmann B."/>
        </authorList>
    </citation>
    <scope>NUCLEOTIDE SEQUENCE [LARGE SCALE GENOMIC DNA]</scope>
    <source>
        <strain evidence="4">Peat soil MAG SbA5</strain>
    </source>
</reference>
<dbReference type="Gene3D" id="1.10.443.10">
    <property type="entry name" value="Intergrase catalytic core"/>
    <property type="match status" value="1"/>
</dbReference>
<organism evidence="3 4">
    <name type="scientific">Candidatus Sulfuritelmatomonas gaucii</name>
    <dbReference type="NCBI Taxonomy" id="2043161"/>
    <lineage>
        <taxon>Bacteria</taxon>
        <taxon>Pseudomonadati</taxon>
        <taxon>Acidobacteriota</taxon>
        <taxon>Terriglobia</taxon>
        <taxon>Terriglobales</taxon>
        <taxon>Acidobacteriaceae</taxon>
        <taxon>Candidatus Sulfuritelmatomonas</taxon>
    </lineage>
</organism>
<evidence type="ECO:0000313" key="3">
    <source>
        <dbReference type="EMBL" id="SPE28378.1"/>
    </source>
</evidence>
<dbReference type="Proteomes" id="UP000239735">
    <property type="component" value="Unassembled WGS sequence"/>
</dbReference>
<dbReference type="GO" id="GO:0006310">
    <property type="term" value="P:DNA recombination"/>
    <property type="evidence" value="ECO:0007669"/>
    <property type="project" value="UniProtKB-KW"/>
</dbReference>
<dbReference type="InterPro" id="IPR002104">
    <property type="entry name" value="Integrase_catalytic"/>
</dbReference>
<name>A0A2N9LYS2_9BACT</name>